<evidence type="ECO:0000256" key="1">
    <source>
        <dbReference type="ARBA" id="ARBA00005898"/>
    </source>
</evidence>
<dbReference type="Gene3D" id="3.40.1190.10">
    <property type="entry name" value="Mur-like, catalytic domain"/>
    <property type="match status" value="1"/>
</dbReference>
<reference evidence="6" key="1">
    <citation type="journal article" date="2023" name="GigaByte">
        <title>Genome assembly of the bearded iris, Iris pallida Lam.</title>
        <authorList>
            <person name="Bruccoleri R.E."/>
            <person name="Oakeley E.J."/>
            <person name="Faust A.M.E."/>
            <person name="Altorfer M."/>
            <person name="Dessus-Babus S."/>
            <person name="Burckhardt D."/>
            <person name="Oertli M."/>
            <person name="Naumann U."/>
            <person name="Petersen F."/>
            <person name="Wong J."/>
        </authorList>
    </citation>
    <scope>NUCLEOTIDE SEQUENCE</scope>
    <source>
        <strain evidence="6">GSM-AAB239-AS_SAM_17_03QT</strain>
    </source>
</reference>
<evidence type="ECO:0000259" key="4">
    <source>
        <dbReference type="Pfam" id="PF02875"/>
    </source>
</evidence>
<dbReference type="EMBL" id="JANAVB010013597">
    <property type="protein sequence ID" value="KAJ6835195.1"/>
    <property type="molecule type" value="Genomic_DNA"/>
</dbReference>
<evidence type="ECO:0000313" key="6">
    <source>
        <dbReference type="EMBL" id="KAJ6835195.1"/>
    </source>
</evidence>
<dbReference type="NCBIfam" id="NF001126">
    <property type="entry name" value="PRK00139.1-4"/>
    <property type="match status" value="1"/>
</dbReference>
<gene>
    <name evidence="6" type="ORF">M6B38_124490</name>
</gene>
<evidence type="ECO:0000313" key="7">
    <source>
        <dbReference type="Proteomes" id="UP001140949"/>
    </source>
</evidence>
<dbReference type="HAMAP" id="MF_00208">
    <property type="entry name" value="MurE"/>
    <property type="match status" value="1"/>
</dbReference>
<comment type="subunit">
    <text evidence="2">Component of the plastid-encoded plastid RNA polymerase (PEP) complex.</text>
</comment>
<dbReference type="GO" id="GO:0005524">
    <property type="term" value="F:ATP binding"/>
    <property type="evidence" value="ECO:0007669"/>
    <property type="project" value="InterPro"/>
</dbReference>
<dbReference type="SUPFAM" id="SSF53244">
    <property type="entry name" value="MurD-like peptide ligases, peptide-binding domain"/>
    <property type="match status" value="1"/>
</dbReference>
<comment type="similarity">
    <text evidence="1">Belongs to the MurCDEF family. MurE subfamily.</text>
</comment>
<dbReference type="InterPro" id="IPR036615">
    <property type="entry name" value="Mur_ligase_C_dom_sf"/>
</dbReference>
<name>A0AAX6H423_IRIPA</name>
<dbReference type="GO" id="GO:0008360">
    <property type="term" value="P:regulation of cell shape"/>
    <property type="evidence" value="ECO:0007669"/>
    <property type="project" value="InterPro"/>
</dbReference>
<keyword evidence="7" id="KW-1185">Reference proteome</keyword>
<feature type="domain" description="Mur ligase central" evidence="5">
    <location>
        <begin position="126"/>
        <end position="331"/>
    </location>
</feature>
<dbReference type="NCBIfam" id="TIGR01085">
    <property type="entry name" value="murE"/>
    <property type="match status" value="1"/>
</dbReference>
<sequence>MAAVNSNVETQVLEEPELAMTLAELLAEGRVVPLLAHGDLQLPISGIQNYPLEVRAGDLFITSEAGGLAEARKRGAVAVVSDREIATDEALGFDATVVVEDVPSAIPPLAAAFYGHPSRSLAVVAVTGTNGKTTTTHLVRAVYEAMGMRTGMLGTLGFYVPGQSKLESCFTTPESITTQRLMAQMVRSGTKAVAMEASSEGLVERRCDELDIDVAVFTNLTRDHLDYHGTEEHYRTSKGKLFAMMVDPERHRKVVNVDDPNAAYFVAQGGPDVPLVTYAVEDERADVRPLEFELSLFGTRVAVRTPRGVLEISSGLLGRHNMYNILAAVAVGVAVGAPSEDIVRGIKEVRMVPGRFELIDEKQSFSVVVDYAHTPDALSKVLDAARELGPRRVITVFGCGGDRDRGKRPLMTRIATEKSDVVILTSDNPRNEDPVDILNDMLAGIGWTMHDYLKHGENDYYPPLPNGHRLFVHEKRRVAVRAAVAMGEKGDIVIVAGKGHEKYQIEGDKKENFDDREECRKALHDVNELRQAGTDK</sequence>
<dbReference type="Proteomes" id="UP001140949">
    <property type="component" value="Unassembled WGS sequence"/>
</dbReference>
<accession>A0AAX6H423</accession>
<dbReference type="GO" id="GO:0016881">
    <property type="term" value="F:acid-amino acid ligase activity"/>
    <property type="evidence" value="ECO:0007669"/>
    <property type="project" value="InterPro"/>
</dbReference>
<dbReference type="Pfam" id="PF02875">
    <property type="entry name" value="Mur_ligase_C"/>
    <property type="match status" value="1"/>
</dbReference>
<comment type="caution">
    <text evidence="6">The sequence shown here is derived from an EMBL/GenBank/DDBJ whole genome shotgun (WGS) entry which is preliminary data.</text>
</comment>
<feature type="domain" description="Mur ligase C-terminal" evidence="4">
    <location>
        <begin position="354"/>
        <end position="499"/>
    </location>
</feature>
<evidence type="ECO:0000256" key="3">
    <source>
        <dbReference type="ARBA" id="ARBA00072427"/>
    </source>
</evidence>
<dbReference type="GO" id="GO:0005737">
    <property type="term" value="C:cytoplasm"/>
    <property type="evidence" value="ECO:0007669"/>
    <property type="project" value="InterPro"/>
</dbReference>
<dbReference type="InterPro" id="IPR036565">
    <property type="entry name" value="Mur-like_cat_sf"/>
</dbReference>
<evidence type="ECO:0000259" key="5">
    <source>
        <dbReference type="Pfam" id="PF08245"/>
    </source>
</evidence>
<dbReference type="SUPFAM" id="SSF63418">
    <property type="entry name" value="MurE/MurF N-terminal domain"/>
    <property type="match status" value="1"/>
</dbReference>
<dbReference type="InterPro" id="IPR035911">
    <property type="entry name" value="MurE/MurF_N"/>
</dbReference>
<dbReference type="Gene3D" id="3.40.1390.10">
    <property type="entry name" value="MurE/MurF, N-terminal domain"/>
    <property type="match status" value="1"/>
</dbReference>
<dbReference type="PANTHER" id="PTHR23135:SF4">
    <property type="entry name" value="UDP-N-ACETYLMURAMOYL-L-ALANYL-D-GLUTAMATE--2,6-DIAMINOPIMELATE LIGASE MURE HOMOLOG, CHLOROPLASTIC"/>
    <property type="match status" value="1"/>
</dbReference>
<dbReference type="InterPro" id="IPR004101">
    <property type="entry name" value="Mur_ligase_C"/>
</dbReference>
<dbReference type="Pfam" id="PF08245">
    <property type="entry name" value="Mur_ligase_M"/>
    <property type="match status" value="1"/>
</dbReference>
<dbReference type="PANTHER" id="PTHR23135">
    <property type="entry name" value="MUR LIGASE FAMILY MEMBER"/>
    <property type="match status" value="1"/>
</dbReference>
<dbReference type="FunFam" id="3.90.190.20:FF:000006">
    <property type="entry name" value="UDP-N-acetylmuramoyl-L-alanyl-D-glutamate--2,6-diaminopimelate ligase"/>
    <property type="match status" value="1"/>
</dbReference>
<protein>
    <recommendedName>
        <fullName evidence="3">UDP-N-acetylmuramoyl-L-alanyl-D-glutamate--2,6-diaminopimelate ligase MurE homolog, chloroplastic</fullName>
    </recommendedName>
</protein>
<dbReference type="InterPro" id="IPR005761">
    <property type="entry name" value="UDP-N-AcMur-Glu-dNH2Pim_ligase"/>
</dbReference>
<evidence type="ECO:0000256" key="2">
    <source>
        <dbReference type="ARBA" id="ARBA00064883"/>
    </source>
</evidence>
<dbReference type="SUPFAM" id="SSF53623">
    <property type="entry name" value="MurD-like peptide ligases, catalytic domain"/>
    <property type="match status" value="1"/>
</dbReference>
<dbReference type="AlphaFoldDB" id="A0AAX6H423"/>
<dbReference type="Gene3D" id="3.90.190.20">
    <property type="entry name" value="Mur ligase, C-terminal domain"/>
    <property type="match status" value="1"/>
</dbReference>
<reference evidence="6" key="2">
    <citation type="submission" date="2023-04" db="EMBL/GenBank/DDBJ databases">
        <authorList>
            <person name="Bruccoleri R.E."/>
            <person name="Oakeley E.J."/>
            <person name="Faust A.-M."/>
            <person name="Dessus-Babus S."/>
            <person name="Altorfer M."/>
            <person name="Burckhardt D."/>
            <person name="Oertli M."/>
            <person name="Naumann U."/>
            <person name="Petersen F."/>
            <person name="Wong J."/>
        </authorList>
    </citation>
    <scope>NUCLEOTIDE SEQUENCE</scope>
    <source>
        <strain evidence="6">GSM-AAB239-AS_SAM_17_03QT</strain>
        <tissue evidence="6">Leaf</tissue>
    </source>
</reference>
<dbReference type="GO" id="GO:0051301">
    <property type="term" value="P:cell division"/>
    <property type="evidence" value="ECO:0007669"/>
    <property type="project" value="InterPro"/>
</dbReference>
<organism evidence="6 7">
    <name type="scientific">Iris pallida</name>
    <name type="common">Sweet iris</name>
    <dbReference type="NCBI Taxonomy" id="29817"/>
    <lineage>
        <taxon>Eukaryota</taxon>
        <taxon>Viridiplantae</taxon>
        <taxon>Streptophyta</taxon>
        <taxon>Embryophyta</taxon>
        <taxon>Tracheophyta</taxon>
        <taxon>Spermatophyta</taxon>
        <taxon>Magnoliopsida</taxon>
        <taxon>Liliopsida</taxon>
        <taxon>Asparagales</taxon>
        <taxon>Iridaceae</taxon>
        <taxon>Iridoideae</taxon>
        <taxon>Irideae</taxon>
        <taxon>Iris</taxon>
    </lineage>
</organism>
<dbReference type="InterPro" id="IPR013221">
    <property type="entry name" value="Mur_ligase_cen"/>
</dbReference>
<proteinExistence type="inferred from homology"/>